<dbReference type="Proteomes" id="UP000217199">
    <property type="component" value="Unassembled WGS sequence"/>
</dbReference>
<dbReference type="EMBL" id="NBII01000003">
    <property type="protein sequence ID" value="PAV20563.1"/>
    <property type="molecule type" value="Genomic_DNA"/>
</dbReference>
<comment type="caution">
    <text evidence="1">The sequence shown here is derived from an EMBL/GenBank/DDBJ whole genome shotgun (WGS) entry which is preliminary data.</text>
</comment>
<dbReference type="AlphaFoldDB" id="A0A286ULT7"/>
<proteinExistence type="predicted"/>
<dbReference type="InParanoid" id="A0A286ULT7"/>
<keyword evidence="2" id="KW-1185">Reference proteome</keyword>
<accession>A0A286ULT7</accession>
<protein>
    <submittedName>
        <fullName evidence="1">Uncharacterized protein</fullName>
    </submittedName>
</protein>
<organism evidence="1 2">
    <name type="scientific">Pyrrhoderma noxium</name>
    <dbReference type="NCBI Taxonomy" id="2282107"/>
    <lineage>
        <taxon>Eukaryota</taxon>
        <taxon>Fungi</taxon>
        <taxon>Dikarya</taxon>
        <taxon>Basidiomycota</taxon>
        <taxon>Agaricomycotina</taxon>
        <taxon>Agaricomycetes</taxon>
        <taxon>Hymenochaetales</taxon>
        <taxon>Hymenochaetaceae</taxon>
        <taxon>Pyrrhoderma</taxon>
    </lineage>
</organism>
<reference evidence="1 2" key="1">
    <citation type="journal article" date="2017" name="Mol. Ecol.">
        <title>Comparative and population genomic landscape of Phellinus noxius: A hypervariable fungus causing root rot in trees.</title>
        <authorList>
            <person name="Chung C.L."/>
            <person name="Lee T.J."/>
            <person name="Akiba M."/>
            <person name="Lee H.H."/>
            <person name="Kuo T.H."/>
            <person name="Liu D."/>
            <person name="Ke H.M."/>
            <person name="Yokoi T."/>
            <person name="Roa M.B."/>
            <person name="Lu M.J."/>
            <person name="Chang Y.Y."/>
            <person name="Ann P.J."/>
            <person name="Tsai J.N."/>
            <person name="Chen C.Y."/>
            <person name="Tzean S.S."/>
            <person name="Ota Y."/>
            <person name="Hattori T."/>
            <person name="Sahashi N."/>
            <person name="Liou R.F."/>
            <person name="Kikuchi T."/>
            <person name="Tsai I.J."/>
        </authorList>
    </citation>
    <scope>NUCLEOTIDE SEQUENCE [LARGE SCALE GENOMIC DNA]</scope>
    <source>
        <strain evidence="1 2">FFPRI411160</strain>
    </source>
</reference>
<evidence type="ECO:0000313" key="1">
    <source>
        <dbReference type="EMBL" id="PAV20563.1"/>
    </source>
</evidence>
<name>A0A286ULT7_9AGAM</name>
<sequence>MSPHYTYLVPSNARLEFNRPKRLRKHLLRPQLRFNCYYTEQSLIFPSVYTGARCGLETISNTVNAVIIALFGVLMEATTCLYQ</sequence>
<gene>
    <name evidence="1" type="ORF">PNOK_0319000</name>
</gene>
<evidence type="ECO:0000313" key="2">
    <source>
        <dbReference type="Proteomes" id="UP000217199"/>
    </source>
</evidence>